<name>A0A4V5PM77_9BURK</name>
<evidence type="ECO:0000256" key="1">
    <source>
        <dbReference type="SAM" id="MobiDB-lite"/>
    </source>
</evidence>
<reference evidence="2 3" key="1">
    <citation type="submission" date="2019-04" db="EMBL/GenBank/DDBJ databases">
        <title>Trinickia sp. 7GSK02, isolated from subtropical forest soil.</title>
        <authorList>
            <person name="Gao Z.-H."/>
            <person name="Qiu L.-H."/>
        </authorList>
    </citation>
    <scope>NUCLEOTIDE SEQUENCE [LARGE SCALE GENOMIC DNA]</scope>
    <source>
        <strain evidence="2 3">7GSK02</strain>
    </source>
</reference>
<dbReference type="EMBL" id="SWJE01000010">
    <property type="protein sequence ID" value="TKC86930.1"/>
    <property type="molecule type" value="Genomic_DNA"/>
</dbReference>
<protein>
    <submittedName>
        <fullName evidence="2">Uncharacterized protein</fullName>
    </submittedName>
</protein>
<keyword evidence="3" id="KW-1185">Reference proteome</keyword>
<evidence type="ECO:0000313" key="2">
    <source>
        <dbReference type="EMBL" id="TKC86930.1"/>
    </source>
</evidence>
<comment type="caution">
    <text evidence="2">The sequence shown here is derived from an EMBL/GenBank/DDBJ whole genome shotgun (WGS) entry which is preliminary data.</text>
</comment>
<dbReference type="RefSeq" id="WP_136896823.1">
    <property type="nucleotide sequence ID" value="NZ_SWJE01000010.1"/>
</dbReference>
<dbReference type="AlphaFoldDB" id="A0A4V5PM77"/>
<sequence length="127" mass="14034">MAYTKAEEPGVPLNRKVAEPRFPVAMYAAKRGWTVVKTQGELADMYRKYNVALKESWTPRGSVSFEGPDNNVAMVRRASAHSTDSGPPSRRPSRVNLPWANRRLNPAPEKKPGCSLRSAGQTVEPPT</sequence>
<organism evidence="2 3">
    <name type="scientific">Trinickia terrae</name>
    <dbReference type="NCBI Taxonomy" id="2571161"/>
    <lineage>
        <taxon>Bacteria</taxon>
        <taxon>Pseudomonadati</taxon>
        <taxon>Pseudomonadota</taxon>
        <taxon>Betaproteobacteria</taxon>
        <taxon>Burkholderiales</taxon>
        <taxon>Burkholderiaceae</taxon>
        <taxon>Trinickia</taxon>
    </lineage>
</organism>
<evidence type="ECO:0000313" key="3">
    <source>
        <dbReference type="Proteomes" id="UP000305539"/>
    </source>
</evidence>
<dbReference type="Proteomes" id="UP000305539">
    <property type="component" value="Unassembled WGS sequence"/>
</dbReference>
<proteinExistence type="predicted"/>
<gene>
    <name evidence="2" type="ORF">FAZ69_20115</name>
</gene>
<accession>A0A4V5PM77</accession>
<feature type="region of interest" description="Disordered" evidence="1">
    <location>
        <begin position="76"/>
        <end position="127"/>
    </location>
</feature>